<dbReference type="EMBL" id="CM004388">
    <property type="protein sequence ID" value="OAY56368.2"/>
    <property type="molecule type" value="Genomic_DNA"/>
</dbReference>
<organism evidence="1 2">
    <name type="scientific">Manihot esculenta</name>
    <name type="common">Cassava</name>
    <name type="synonym">Jatropha manihot</name>
    <dbReference type="NCBI Taxonomy" id="3983"/>
    <lineage>
        <taxon>Eukaryota</taxon>
        <taxon>Viridiplantae</taxon>
        <taxon>Streptophyta</taxon>
        <taxon>Embryophyta</taxon>
        <taxon>Tracheophyta</taxon>
        <taxon>Spermatophyta</taxon>
        <taxon>Magnoliopsida</taxon>
        <taxon>eudicotyledons</taxon>
        <taxon>Gunneridae</taxon>
        <taxon>Pentapetalae</taxon>
        <taxon>rosids</taxon>
        <taxon>fabids</taxon>
        <taxon>Malpighiales</taxon>
        <taxon>Euphorbiaceae</taxon>
        <taxon>Crotonoideae</taxon>
        <taxon>Manihoteae</taxon>
        <taxon>Manihot</taxon>
    </lineage>
</organism>
<gene>
    <name evidence="1" type="ORF">MANES_02G008201v8</name>
</gene>
<dbReference type="Proteomes" id="UP000091857">
    <property type="component" value="Chromosome 2"/>
</dbReference>
<accession>A0ACC8DYT7</accession>
<name>A0ACC8DYT7_MANES</name>
<evidence type="ECO:0000313" key="2">
    <source>
        <dbReference type="Proteomes" id="UP000091857"/>
    </source>
</evidence>
<protein>
    <submittedName>
        <fullName evidence="1">Uncharacterized protein</fullName>
    </submittedName>
</protein>
<reference evidence="2" key="1">
    <citation type="journal article" date="2016" name="Nat. Biotechnol.">
        <title>Sequencing wild and cultivated cassava and related species reveals extensive interspecific hybridization and genetic diversity.</title>
        <authorList>
            <person name="Bredeson J.V."/>
            <person name="Lyons J.B."/>
            <person name="Prochnik S.E."/>
            <person name="Wu G.A."/>
            <person name="Ha C.M."/>
            <person name="Edsinger-Gonzales E."/>
            <person name="Grimwood J."/>
            <person name="Schmutz J."/>
            <person name="Rabbi I.Y."/>
            <person name="Egesi C."/>
            <person name="Nauluvula P."/>
            <person name="Lebot V."/>
            <person name="Ndunguru J."/>
            <person name="Mkamilo G."/>
            <person name="Bart R.S."/>
            <person name="Setter T.L."/>
            <person name="Gleadow R.M."/>
            <person name="Kulakow P."/>
            <person name="Ferguson M.E."/>
            <person name="Rounsley S."/>
            <person name="Rokhsar D.S."/>
        </authorList>
    </citation>
    <scope>NUCLEOTIDE SEQUENCE [LARGE SCALE GENOMIC DNA]</scope>
    <source>
        <strain evidence="2">cv. AM560-2</strain>
    </source>
</reference>
<sequence length="226" mass="25328">MASSASEITHDFPPFFKVYKDDPETEVQSRDVVSIETGVRARIFIPKLQDPDQQLPLFVQYHGGGFCIGSSFDVVPKTFLTFLSILLTASHLNDLGPEPWLNKHVDFGRLAVQAGAIGLGGLKIIGVLIVHPFFAGKEEDKMYKYLCPTSSGCDDDLKLNPAVDPNLSKLGCKKVLNYYRILGNSGWCGKVKFYETKGEEHCFHLFKTSSERDMLITKFVHFMTQE</sequence>
<keyword evidence="2" id="KW-1185">Reference proteome</keyword>
<evidence type="ECO:0000313" key="1">
    <source>
        <dbReference type="EMBL" id="OAY56368.2"/>
    </source>
</evidence>
<comment type="caution">
    <text evidence="1">The sequence shown here is derived from an EMBL/GenBank/DDBJ whole genome shotgun (WGS) entry which is preliminary data.</text>
</comment>
<proteinExistence type="predicted"/>